<name>A0A0R3R7K4_9BILA</name>
<dbReference type="Proteomes" id="UP000280834">
    <property type="component" value="Unassembled WGS sequence"/>
</dbReference>
<sequence length="46" mass="5354">MIQTDLQQNVQLPSFVLLAHPLAAVAEFLSLFRYTVTLIFCLLYRR</sequence>
<keyword evidence="1" id="KW-1133">Transmembrane helix</keyword>
<evidence type="ECO:0000313" key="3">
    <source>
        <dbReference type="Proteomes" id="UP000280834"/>
    </source>
</evidence>
<dbReference type="AlphaFoldDB" id="A0A0R3R7K4"/>
<dbReference type="WBParaSite" id="BTMF_0001600601-mRNA-1">
    <property type="protein sequence ID" value="BTMF_0001600601-mRNA-1"/>
    <property type="gene ID" value="BTMF_0001600601"/>
</dbReference>
<evidence type="ECO:0000313" key="2">
    <source>
        <dbReference type="EMBL" id="VDO47589.1"/>
    </source>
</evidence>
<evidence type="ECO:0000256" key="1">
    <source>
        <dbReference type="SAM" id="Phobius"/>
    </source>
</evidence>
<gene>
    <name evidence="2" type="ORF">BTMF_LOCUS13990</name>
</gene>
<evidence type="ECO:0000313" key="4">
    <source>
        <dbReference type="WBParaSite" id="BTMF_0001600601-mRNA-1"/>
    </source>
</evidence>
<dbReference type="EMBL" id="UZAG01020688">
    <property type="protein sequence ID" value="VDO47589.1"/>
    <property type="molecule type" value="Genomic_DNA"/>
</dbReference>
<keyword evidence="3" id="KW-1185">Reference proteome</keyword>
<reference evidence="4" key="1">
    <citation type="submission" date="2017-02" db="UniProtKB">
        <authorList>
            <consortium name="WormBaseParasite"/>
        </authorList>
    </citation>
    <scope>IDENTIFICATION</scope>
</reference>
<organism evidence="4">
    <name type="scientific">Brugia timori</name>
    <dbReference type="NCBI Taxonomy" id="42155"/>
    <lineage>
        <taxon>Eukaryota</taxon>
        <taxon>Metazoa</taxon>
        <taxon>Ecdysozoa</taxon>
        <taxon>Nematoda</taxon>
        <taxon>Chromadorea</taxon>
        <taxon>Rhabditida</taxon>
        <taxon>Spirurina</taxon>
        <taxon>Spiruromorpha</taxon>
        <taxon>Filarioidea</taxon>
        <taxon>Onchocercidae</taxon>
        <taxon>Brugia</taxon>
    </lineage>
</organism>
<protein>
    <submittedName>
        <fullName evidence="2 4">Uncharacterized protein</fullName>
    </submittedName>
</protein>
<proteinExistence type="predicted"/>
<feature type="transmembrane region" description="Helical" evidence="1">
    <location>
        <begin position="22"/>
        <end position="44"/>
    </location>
</feature>
<accession>A0A0R3R7K4</accession>
<keyword evidence="1" id="KW-0472">Membrane</keyword>
<keyword evidence="1" id="KW-0812">Transmembrane</keyword>
<reference evidence="2 3" key="2">
    <citation type="submission" date="2018-11" db="EMBL/GenBank/DDBJ databases">
        <authorList>
            <consortium name="Pathogen Informatics"/>
        </authorList>
    </citation>
    <scope>NUCLEOTIDE SEQUENCE [LARGE SCALE GENOMIC DNA]</scope>
</reference>